<dbReference type="NCBIfam" id="TIGR02227">
    <property type="entry name" value="sigpep_I_bact"/>
    <property type="match status" value="1"/>
</dbReference>
<feature type="active site" evidence="5">
    <location>
        <position position="48"/>
    </location>
</feature>
<dbReference type="PROSITE" id="PS00760">
    <property type="entry name" value="SPASE_I_2"/>
    <property type="match status" value="1"/>
</dbReference>
<evidence type="ECO:0000256" key="3">
    <source>
        <dbReference type="ARBA" id="ARBA00013208"/>
    </source>
</evidence>
<gene>
    <name evidence="8" type="ORF">A2V69_01770</name>
</gene>
<dbReference type="InterPro" id="IPR019757">
    <property type="entry name" value="Pept_S26A_signal_pept_1_Lys-AS"/>
</dbReference>
<keyword evidence="6" id="KW-1133">Transmembrane helix</keyword>
<proteinExistence type="inferred from homology"/>
<comment type="subcellular location">
    <subcellularLocation>
        <location evidence="6">Membrane</location>
        <topology evidence="6">Single-pass type II membrane protein</topology>
    </subcellularLocation>
</comment>
<dbReference type="PANTHER" id="PTHR43390:SF1">
    <property type="entry name" value="CHLOROPLAST PROCESSING PEPTIDASE"/>
    <property type="match status" value="1"/>
</dbReference>
<dbReference type="InterPro" id="IPR019533">
    <property type="entry name" value="Peptidase_S26"/>
</dbReference>
<comment type="catalytic activity">
    <reaction evidence="1 6">
        <text>Cleavage of hydrophobic, N-terminal signal or leader sequences from secreted and periplasmic proteins.</text>
        <dbReference type="EC" id="3.4.21.89"/>
    </reaction>
</comment>
<dbReference type="PRINTS" id="PR00727">
    <property type="entry name" value="LEADERPTASE"/>
</dbReference>
<evidence type="ECO:0000259" key="7">
    <source>
        <dbReference type="Pfam" id="PF10502"/>
    </source>
</evidence>
<dbReference type="GO" id="GO:0016020">
    <property type="term" value="C:membrane"/>
    <property type="evidence" value="ECO:0007669"/>
    <property type="project" value="UniProtKB-SubCell"/>
</dbReference>
<accession>A0A1G2F4X5</accession>
<dbReference type="SUPFAM" id="SSF51306">
    <property type="entry name" value="LexA/Signal peptidase"/>
    <property type="match status" value="1"/>
</dbReference>
<dbReference type="Proteomes" id="UP000177810">
    <property type="component" value="Unassembled WGS sequence"/>
</dbReference>
<dbReference type="InterPro" id="IPR036286">
    <property type="entry name" value="LexA/Signal_pep-like_sf"/>
</dbReference>
<evidence type="ECO:0000256" key="6">
    <source>
        <dbReference type="RuleBase" id="RU362042"/>
    </source>
</evidence>
<dbReference type="GO" id="GO:0006465">
    <property type="term" value="P:signal peptide processing"/>
    <property type="evidence" value="ECO:0007669"/>
    <property type="project" value="InterPro"/>
</dbReference>
<dbReference type="EC" id="3.4.21.89" evidence="3 6"/>
<evidence type="ECO:0000313" key="8">
    <source>
        <dbReference type="EMBL" id="OGZ33126.1"/>
    </source>
</evidence>
<evidence type="ECO:0000256" key="1">
    <source>
        <dbReference type="ARBA" id="ARBA00000677"/>
    </source>
</evidence>
<evidence type="ECO:0000313" key="9">
    <source>
        <dbReference type="Proteomes" id="UP000177810"/>
    </source>
</evidence>
<dbReference type="EMBL" id="MHMT01000004">
    <property type="protein sequence ID" value="OGZ33126.1"/>
    <property type="molecule type" value="Genomic_DNA"/>
</dbReference>
<dbReference type="InterPro" id="IPR019758">
    <property type="entry name" value="Pept_S26A_signal_pept_1_CS"/>
</dbReference>
<comment type="caution">
    <text evidence="8">The sequence shown here is derived from an EMBL/GenBank/DDBJ whole genome shotgun (WGS) entry which is preliminary data.</text>
</comment>
<feature type="domain" description="Peptidase S26" evidence="7">
    <location>
        <begin position="18"/>
        <end position="179"/>
    </location>
</feature>
<keyword evidence="6" id="KW-0472">Membrane</keyword>
<dbReference type="GO" id="GO:0009003">
    <property type="term" value="F:signal peptidase activity"/>
    <property type="evidence" value="ECO:0007669"/>
    <property type="project" value="UniProtKB-EC"/>
</dbReference>
<comment type="similarity">
    <text evidence="2 6">Belongs to the peptidase S26 family.</text>
</comment>
<keyword evidence="6" id="KW-0645">Protease</keyword>
<keyword evidence="4 6" id="KW-0378">Hydrolase</keyword>
<feature type="transmembrane region" description="Helical" evidence="6">
    <location>
        <begin position="12"/>
        <end position="38"/>
    </location>
</feature>
<feature type="active site" evidence="5">
    <location>
        <position position="91"/>
    </location>
</feature>
<dbReference type="CDD" id="cd06530">
    <property type="entry name" value="S26_SPase_I"/>
    <property type="match status" value="1"/>
</dbReference>
<keyword evidence="6" id="KW-0812">Transmembrane</keyword>
<dbReference type="Pfam" id="PF10502">
    <property type="entry name" value="Peptidase_S26"/>
    <property type="match status" value="1"/>
</dbReference>
<dbReference type="STRING" id="1801990.A2V69_01770"/>
<evidence type="ECO:0000256" key="5">
    <source>
        <dbReference type="PIRSR" id="PIRSR600223-1"/>
    </source>
</evidence>
<dbReference type="GO" id="GO:0004252">
    <property type="term" value="F:serine-type endopeptidase activity"/>
    <property type="evidence" value="ECO:0007669"/>
    <property type="project" value="InterPro"/>
</dbReference>
<sequence>MLDKPKISQTKYWLNFVWEILKIVIISLAIIIPIRYFLIQPFFVNGASMEPNFFDGEYLIIDEITYRLEKPERGDVIIFRYPLDPSQFFIKRIIGLPGETIKINDGKIFVYNKDVVPQEIELDESGYLNNIYTPGNIETTLKDNEYFVLGDNRRASSDSRKWGTVPKRYIIGEAWLRAWPVSRAGVVKD</sequence>
<protein>
    <recommendedName>
        <fullName evidence="3 6">Signal peptidase I</fullName>
        <ecNumber evidence="3 6">3.4.21.89</ecNumber>
    </recommendedName>
</protein>
<evidence type="ECO:0000256" key="2">
    <source>
        <dbReference type="ARBA" id="ARBA00009370"/>
    </source>
</evidence>
<dbReference type="PANTHER" id="PTHR43390">
    <property type="entry name" value="SIGNAL PEPTIDASE I"/>
    <property type="match status" value="1"/>
</dbReference>
<evidence type="ECO:0000256" key="4">
    <source>
        <dbReference type="ARBA" id="ARBA00022801"/>
    </source>
</evidence>
<dbReference type="Gene3D" id="2.10.109.10">
    <property type="entry name" value="Umud Fragment, subunit A"/>
    <property type="match status" value="1"/>
</dbReference>
<reference evidence="8 9" key="1">
    <citation type="journal article" date="2016" name="Nat. Commun.">
        <title>Thousands of microbial genomes shed light on interconnected biogeochemical processes in an aquifer system.</title>
        <authorList>
            <person name="Anantharaman K."/>
            <person name="Brown C.T."/>
            <person name="Hug L.A."/>
            <person name="Sharon I."/>
            <person name="Castelle C.J."/>
            <person name="Probst A.J."/>
            <person name="Thomas B.C."/>
            <person name="Singh A."/>
            <person name="Wilkins M.J."/>
            <person name="Karaoz U."/>
            <person name="Brodie E.L."/>
            <person name="Williams K.H."/>
            <person name="Hubbard S.S."/>
            <person name="Banfield J.F."/>
        </authorList>
    </citation>
    <scope>NUCLEOTIDE SEQUENCE [LARGE SCALE GENOMIC DNA]</scope>
</reference>
<organism evidence="8 9">
    <name type="scientific">Candidatus Portnoybacteria bacterium RBG_13_40_8</name>
    <dbReference type="NCBI Taxonomy" id="1801990"/>
    <lineage>
        <taxon>Bacteria</taxon>
        <taxon>Candidatus Portnoyibacteriota</taxon>
    </lineage>
</organism>
<name>A0A1G2F4X5_9BACT</name>
<dbReference type="PROSITE" id="PS00761">
    <property type="entry name" value="SPASE_I_3"/>
    <property type="match status" value="1"/>
</dbReference>
<dbReference type="InterPro" id="IPR000223">
    <property type="entry name" value="Pept_S26A_signal_pept_1"/>
</dbReference>
<dbReference type="AlphaFoldDB" id="A0A1G2F4X5"/>